<keyword evidence="6" id="KW-0067">ATP-binding</keyword>
<evidence type="ECO:0000256" key="9">
    <source>
        <dbReference type="SAM" id="MobiDB-lite"/>
    </source>
</evidence>
<dbReference type="InterPro" id="IPR050352">
    <property type="entry name" value="ABCG_transporters"/>
</dbReference>
<comment type="subcellular location">
    <subcellularLocation>
        <location evidence="1">Membrane</location>
        <topology evidence="1">Multi-pass membrane protein</topology>
    </subcellularLocation>
</comment>
<feature type="transmembrane region" description="Helical" evidence="10">
    <location>
        <begin position="1076"/>
        <end position="1097"/>
    </location>
</feature>
<dbReference type="InterPro" id="IPR013525">
    <property type="entry name" value="ABC2_TM"/>
</dbReference>
<keyword evidence="5" id="KW-0547">Nucleotide-binding</keyword>
<proteinExistence type="inferred from homology"/>
<protein>
    <recommendedName>
        <fullName evidence="11">ABC transporter domain-containing protein</fullName>
    </recommendedName>
</protein>
<feature type="transmembrane region" description="Helical" evidence="10">
    <location>
        <begin position="477"/>
        <end position="505"/>
    </location>
</feature>
<name>A0ABN8PWD3_9CNID</name>
<dbReference type="InterPro" id="IPR043926">
    <property type="entry name" value="ABCG_dom"/>
</dbReference>
<keyword evidence="4 10" id="KW-0812">Transmembrane</keyword>
<dbReference type="Proteomes" id="UP001159405">
    <property type="component" value="Unassembled WGS sequence"/>
</dbReference>
<feature type="transmembrane region" description="Helical" evidence="10">
    <location>
        <begin position="511"/>
        <end position="535"/>
    </location>
</feature>
<feature type="transmembrane region" description="Helical" evidence="10">
    <location>
        <begin position="1159"/>
        <end position="1180"/>
    </location>
</feature>
<evidence type="ECO:0000313" key="12">
    <source>
        <dbReference type="EMBL" id="CAH3152298.1"/>
    </source>
</evidence>
<reference evidence="12 13" key="1">
    <citation type="submission" date="2022-05" db="EMBL/GenBank/DDBJ databases">
        <authorList>
            <consortium name="Genoscope - CEA"/>
            <person name="William W."/>
        </authorList>
    </citation>
    <scope>NUCLEOTIDE SEQUENCE [LARGE SCALE GENOMIC DNA]</scope>
</reference>
<dbReference type="SMART" id="SM00382">
    <property type="entry name" value="AAA"/>
    <property type="match status" value="2"/>
</dbReference>
<organism evidence="12 13">
    <name type="scientific">Porites lobata</name>
    <dbReference type="NCBI Taxonomy" id="104759"/>
    <lineage>
        <taxon>Eukaryota</taxon>
        <taxon>Metazoa</taxon>
        <taxon>Cnidaria</taxon>
        <taxon>Anthozoa</taxon>
        <taxon>Hexacorallia</taxon>
        <taxon>Scleractinia</taxon>
        <taxon>Fungiina</taxon>
        <taxon>Poritidae</taxon>
        <taxon>Porites</taxon>
    </lineage>
</organism>
<feature type="transmembrane region" description="Helical" evidence="10">
    <location>
        <begin position="1310"/>
        <end position="1329"/>
    </location>
</feature>
<evidence type="ECO:0000256" key="4">
    <source>
        <dbReference type="ARBA" id="ARBA00022692"/>
    </source>
</evidence>
<dbReference type="InterPro" id="IPR027417">
    <property type="entry name" value="P-loop_NTPase"/>
</dbReference>
<evidence type="ECO:0000256" key="7">
    <source>
        <dbReference type="ARBA" id="ARBA00022989"/>
    </source>
</evidence>
<evidence type="ECO:0000256" key="1">
    <source>
        <dbReference type="ARBA" id="ARBA00004141"/>
    </source>
</evidence>
<dbReference type="SUPFAM" id="SSF52540">
    <property type="entry name" value="P-loop containing nucleoside triphosphate hydrolases"/>
    <property type="match status" value="2"/>
</dbReference>
<sequence>MANFISSKSEMSRSTDSLNGLAFNARYTDPGTDVIANVTSVEDLREKVTLSWKNINVFVPQPRPSVWKRLYCGDKDDEPKIKQILFDVSGTIEPGTLLAVMGTSGAGKSTLMNVLAHRNIAQIEVRGTVTVNGHPAGLNINTVSAYIQQEDLFIGSLTVREHLTFQAALRMDKHTPKERRKDRVEEVIHELGLKNCADTVIGTPGRVRGISGGEKKRLAFASEVLTNPPLLFSDEPTSGLDSYMAQNLIASLKRLAASGRTIICTIHQPSSEVYAMFDSILLLAEGKTAYMGPTAEAISYFERLGYPCPMNFNPADYFVNTLAIVPGEEEESKNRVKEICDAFSEHEAVKAKQENSCKIQEKSRELQVCFKLYHSQYKVSWCRQLMAVLWRSWTTNKRDSLIFRIKIFRAIFTGLLAGLIYLQIPYNQDGIQDIAGAYFFLVVSISFSSLYGVLFVFPAELPVFLREHKNGMYRTDVYYLAKTLAEIPIFIVSTLLLTVISYWMIGFRDDFLHFLVCCGIMCLVTNVAVSFGYIVSTMAPTVTAATSLGTPLSLPLLIFGGFFLKNTSVPVYFVWLKYISWFMYGYEALIINQWKDYGQIGCSTNTTRLSSGGDGTFCIANGDEAIKFLGFEPDNILFDIFCLIALMHKHKHQRNHSQVGLTMGKGDESKESLLPRRNNPRRMGYSTFDPGASVDSGLSFSAEEGQDVAQISSQIITEEARERVSISWQNIDVFAEVPGPSFLKRLCFGTKENEQPKTKQILFKVSGRVEAGCLLAVMGASGAGKSTLMNVLAHRNINQMDVMGTVEVNDRPIGREINAMSAYVQQDDLFVGSLTVREHLLFQAFLRMDKHVPGHQRKERVEEVILQLGLTKCADTFIGIPGRLRGISGGEKKRLSFASEVITDPPLLFADEPTSGLDSFMAESLVTALQQLADQGRTIICTIHQPSSEVYAMFHSILLLAEGRTAYMGSTAEAIQYFDSLGYPCPINFNPADHFVHTLAIVPGDEQNCQQRVQDICDAYSAKEASQTADAEEPERQDSFKDEDVAVRRSPYKVSWIKQFRSVFWRSWLTFNRDVVIFRVRLYQSIFVGLVAGIIYFQTKVDQAGIQNISGAIFFLLTSVTFNNVASVIFTFPVELSVFLREHHNGMYRTDVYFLSKTFAEAPLFLFNPLLLIAIAYWMIGLRDNVLRFIYAYGILALVSVVAVSYGYIVSTVAPSVPAASAISAPLLLPLLLIGGFYVKNNTIPDWLSWLQYLSWFKYGFETLVVNQWDGYENIACTPRENRTGVPCINNGNEAITYLALDKDNVMIDIYALLALAVGFRMISFLFLLRKAYRRP</sequence>
<feature type="region of interest" description="Disordered" evidence="9">
    <location>
        <begin position="667"/>
        <end position="686"/>
    </location>
</feature>
<keyword evidence="3" id="KW-0813">Transport</keyword>
<keyword evidence="7 10" id="KW-1133">Transmembrane helix</keyword>
<feature type="transmembrane region" description="Helical" evidence="10">
    <location>
        <begin position="1217"/>
        <end position="1239"/>
    </location>
</feature>
<feature type="domain" description="ABC transporter" evidence="11">
    <location>
        <begin position="61"/>
        <end position="310"/>
    </location>
</feature>
<evidence type="ECO:0000259" key="11">
    <source>
        <dbReference type="PROSITE" id="PS50893"/>
    </source>
</evidence>
<comment type="similarity">
    <text evidence="2">Belongs to the ABC transporter superfamily. ABCG family. Eye pigment precursor importer (TC 3.A.1.204) subfamily.</text>
</comment>
<dbReference type="InterPro" id="IPR003439">
    <property type="entry name" value="ABC_transporter-like_ATP-bd"/>
</dbReference>
<evidence type="ECO:0000256" key="5">
    <source>
        <dbReference type="ARBA" id="ARBA00022741"/>
    </source>
</evidence>
<dbReference type="PROSITE" id="PS50893">
    <property type="entry name" value="ABC_TRANSPORTER_2"/>
    <property type="match status" value="2"/>
</dbReference>
<evidence type="ECO:0000256" key="10">
    <source>
        <dbReference type="SAM" id="Phobius"/>
    </source>
</evidence>
<gene>
    <name evidence="12" type="ORF">PLOB_00048996</name>
</gene>
<evidence type="ECO:0000256" key="6">
    <source>
        <dbReference type="ARBA" id="ARBA00022840"/>
    </source>
</evidence>
<accession>A0ABN8PWD3</accession>
<feature type="domain" description="ABC transporter" evidence="11">
    <location>
        <begin position="737"/>
        <end position="987"/>
    </location>
</feature>
<dbReference type="Pfam" id="PF00005">
    <property type="entry name" value="ABC_tran"/>
    <property type="match status" value="2"/>
</dbReference>
<dbReference type="Gene3D" id="3.40.50.300">
    <property type="entry name" value="P-loop containing nucleotide triphosphate hydrolases"/>
    <property type="match status" value="2"/>
</dbReference>
<dbReference type="InterPro" id="IPR017871">
    <property type="entry name" value="ABC_transporter-like_CS"/>
</dbReference>
<keyword evidence="13" id="KW-1185">Reference proteome</keyword>
<feature type="transmembrane region" description="Helical" evidence="10">
    <location>
        <begin position="407"/>
        <end position="424"/>
    </location>
</feature>
<evidence type="ECO:0000256" key="3">
    <source>
        <dbReference type="ARBA" id="ARBA00022448"/>
    </source>
</evidence>
<dbReference type="CDD" id="cd03213">
    <property type="entry name" value="ABCG_EPDR"/>
    <property type="match status" value="2"/>
</dbReference>
<dbReference type="EMBL" id="CALNXK010000093">
    <property type="protein sequence ID" value="CAH3152298.1"/>
    <property type="molecule type" value="Genomic_DNA"/>
</dbReference>
<feature type="transmembrane region" description="Helical" evidence="10">
    <location>
        <begin position="1186"/>
        <end position="1210"/>
    </location>
</feature>
<dbReference type="PROSITE" id="PS00211">
    <property type="entry name" value="ABC_TRANSPORTER_1"/>
    <property type="match status" value="2"/>
</dbReference>
<feature type="transmembrane region" description="Helical" evidence="10">
    <location>
        <begin position="436"/>
        <end position="457"/>
    </location>
</feature>
<comment type="caution">
    <text evidence="12">The sequence shown here is derived from an EMBL/GenBank/DDBJ whole genome shotgun (WGS) entry which is preliminary data.</text>
</comment>
<evidence type="ECO:0000256" key="8">
    <source>
        <dbReference type="ARBA" id="ARBA00023136"/>
    </source>
</evidence>
<keyword evidence="8 10" id="KW-0472">Membrane</keyword>
<dbReference type="Pfam" id="PF19055">
    <property type="entry name" value="ABC2_membrane_7"/>
    <property type="match status" value="2"/>
</dbReference>
<dbReference type="PANTHER" id="PTHR48041">
    <property type="entry name" value="ABC TRANSPORTER G FAMILY MEMBER 28"/>
    <property type="match status" value="1"/>
</dbReference>
<dbReference type="InterPro" id="IPR003593">
    <property type="entry name" value="AAA+_ATPase"/>
</dbReference>
<evidence type="ECO:0000256" key="2">
    <source>
        <dbReference type="ARBA" id="ARBA00005814"/>
    </source>
</evidence>
<evidence type="ECO:0000313" key="13">
    <source>
        <dbReference type="Proteomes" id="UP001159405"/>
    </source>
</evidence>
<dbReference type="PANTHER" id="PTHR48041:SF139">
    <property type="entry name" value="PROTEIN SCARLET"/>
    <property type="match status" value="1"/>
</dbReference>
<dbReference type="Pfam" id="PF01061">
    <property type="entry name" value="ABC2_membrane"/>
    <property type="match status" value="2"/>
</dbReference>
<feature type="transmembrane region" description="Helical" evidence="10">
    <location>
        <begin position="1109"/>
        <end position="1138"/>
    </location>
</feature>